<gene>
    <name evidence="3" type="ORF">UTRI_03082_B</name>
</gene>
<feature type="domain" description="GH18" evidence="2">
    <location>
        <begin position="103"/>
        <end position="383"/>
    </location>
</feature>
<dbReference type="PROSITE" id="PS51910">
    <property type="entry name" value="GH18_2"/>
    <property type="match status" value="1"/>
</dbReference>
<dbReference type="Gene3D" id="3.20.20.80">
    <property type="entry name" value="Glycosidases"/>
    <property type="match status" value="1"/>
</dbReference>
<organism evidence="3 4">
    <name type="scientific">Ustilago trichophora</name>
    <dbReference type="NCBI Taxonomy" id="86804"/>
    <lineage>
        <taxon>Eukaryota</taxon>
        <taxon>Fungi</taxon>
        <taxon>Dikarya</taxon>
        <taxon>Basidiomycota</taxon>
        <taxon>Ustilaginomycotina</taxon>
        <taxon>Ustilaginomycetes</taxon>
        <taxon>Ustilaginales</taxon>
        <taxon>Ustilaginaceae</taxon>
        <taxon>Ustilago</taxon>
    </lineage>
</organism>
<accession>A0A5C3E5X6</accession>
<dbReference type="InterPro" id="IPR017853">
    <property type="entry name" value="GH"/>
</dbReference>
<evidence type="ECO:0000259" key="2">
    <source>
        <dbReference type="PROSITE" id="PS51910"/>
    </source>
</evidence>
<sequence length="383" mass="41350">MRVGSTAPVVAVAAAAAAIANLPVVSAVPHQQSLYNGYNGLAGPSAEFYDDSIPARVTHGVWSTLTSLFGQSHNPVQVIKNAPGVKILDSGYPTADIDSVAAPRFVLYGDQDVASQSYGAPPYWNITGFNVFNLAFWTVKFGVADNAAKWAAKSDGDKKWFKSRYAGAGMKLMVSVFGATDTPQSMGKDPVQLGKTIAAFVKKHGLDGVDVDYEEMDLFAQGKSANWLISLTKSLRAELPSPDYIITHAPVAPWFSEAQYPQGYKMINDQVGNLIDFYNVQFYNQGSNCYTTCDGLIWNSCDDFPLTSIFEINKYAGVPLEKLVVGKPAIESDADNGFMRPSVLGGCLNVGVQNGWKGGAMFWEYPHMTPHRLSVITDAAGLS</sequence>
<dbReference type="EMBL" id="OOIN01000011">
    <property type="protein sequence ID" value="SPO25495.1"/>
    <property type="molecule type" value="Genomic_DNA"/>
</dbReference>
<feature type="signal peptide" evidence="1">
    <location>
        <begin position="1"/>
        <end position="27"/>
    </location>
</feature>
<dbReference type="AlphaFoldDB" id="A0A5C3E5X6"/>
<dbReference type="CDD" id="cd00598">
    <property type="entry name" value="GH18_chitinase-like"/>
    <property type="match status" value="1"/>
</dbReference>
<feature type="chain" id="PRO_5023085657" evidence="1">
    <location>
        <begin position="28"/>
        <end position="383"/>
    </location>
</feature>
<dbReference type="GO" id="GO:0005975">
    <property type="term" value="P:carbohydrate metabolic process"/>
    <property type="evidence" value="ECO:0007669"/>
    <property type="project" value="InterPro"/>
</dbReference>
<dbReference type="InterPro" id="IPR001223">
    <property type="entry name" value="Glyco_hydro18_cat"/>
</dbReference>
<evidence type="ECO:0000313" key="4">
    <source>
        <dbReference type="Proteomes" id="UP000324022"/>
    </source>
</evidence>
<evidence type="ECO:0000256" key="1">
    <source>
        <dbReference type="SAM" id="SignalP"/>
    </source>
</evidence>
<evidence type="ECO:0000313" key="3">
    <source>
        <dbReference type="EMBL" id="SPO25495.1"/>
    </source>
</evidence>
<keyword evidence="4" id="KW-1185">Reference proteome</keyword>
<name>A0A5C3E5X6_9BASI</name>
<dbReference type="Pfam" id="PF00704">
    <property type="entry name" value="Glyco_hydro_18"/>
    <property type="match status" value="1"/>
</dbReference>
<proteinExistence type="predicted"/>
<protein>
    <submittedName>
        <fullName evidence="3">Related to Chitinase A</fullName>
    </submittedName>
</protein>
<keyword evidence="1" id="KW-0732">Signal</keyword>
<dbReference type="Proteomes" id="UP000324022">
    <property type="component" value="Unassembled WGS sequence"/>
</dbReference>
<dbReference type="SUPFAM" id="SSF51445">
    <property type="entry name" value="(Trans)glycosidases"/>
    <property type="match status" value="1"/>
</dbReference>
<reference evidence="3 4" key="1">
    <citation type="submission" date="2018-03" db="EMBL/GenBank/DDBJ databases">
        <authorList>
            <person name="Guldener U."/>
        </authorList>
    </citation>
    <scope>NUCLEOTIDE SEQUENCE [LARGE SCALE GENOMIC DNA]</scope>
    <source>
        <strain evidence="3 4">NBRC100155</strain>
    </source>
</reference>
<dbReference type="OrthoDB" id="3012298at2759"/>